<evidence type="ECO:0000313" key="13">
    <source>
        <dbReference type="EMBL" id="MFD2566322.1"/>
    </source>
</evidence>
<evidence type="ECO:0000256" key="8">
    <source>
        <dbReference type="PROSITE-ProRule" id="PRU01360"/>
    </source>
</evidence>
<dbReference type="Gene3D" id="2.40.170.20">
    <property type="entry name" value="TonB-dependent receptor, beta-barrel domain"/>
    <property type="match status" value="1"/>
</dbReference>
<comment type="caution">
    <text evidence="13">The sequence shown here is derived from an EMBL/GenBank/DDBJ whole genome shotgun (WGS) entry which is preliminary data.</text>
</comment>
<dbReference type="InterPro" id="IPR023997">
    <property type="entry name" value="TonB-dep_OMP_SusC/RagA_CS"/>
</dbReference>
<evidence type="ECO:0000256" key="7">
    <source>
        <dbReference type="ARBA" id="ARBA00023237"/>
    </source>
</evidence>
<feature type="chain" id="PRO_5046440861" evidence="10">
    <location>
        <begin position="23"/>
        <end position="990"/>
    </location>
</feature>
<evidence type="ECO:0000259" key="11">
    <source>
        <dbReference type="Pfam" id="PF00593"/>
    </source>
</evidence>
<keyword evidence="4 8" id="KW-0812">Transmembrane</keyword>
<gene>
    <name evidence="13" type="ORF">ACFSRZ_02990</name>
</gene>
<evidence type="ECO:0000259" key="12">
    <source>
        <dbReference type="Pfam" id="PF07715"/>
    </source>
</evidence>
<dbReference type="Pfam" id="PF00593">
    <property type="entry name" value="TonB_dep_Rec_b-barrel"/>
    <property type="match status" value="1"/>
</dbReference>
<evidence type="ECO:0000313" key="14">
    <source>
        <dbReference type="Proteomes" id="UP001597508"/>
    </source>
</evidence>
<keyword evidence="7 8" id="KW-0998">Cell outer membrane</keyword>
<dbReference type="Gene3D" id="2.170.130.10">
    <property type="entry name" value="TonB-dependent receptor, plug domain"/>
    <property type="match status" value="1"/>
</dbReference>
<dbReference type="EMBL" id="JBHULH010000001">
    <property type="protein sequence ID" value="MFD2566322.1"/>
    <property type="molecule type" value="Genomic_DNA"/>
</dbReference>
<dbReference type="NCBIfam" id="TIGR04057">
    <property type="entry name" value="SusC_RagA_signa"/>
    <property type="match status" value="1"/>
</dbReference>
<comment type="subcellular location">
    <subcellularLocation>
        <location evidence="1 8">Cell outer membrane</location>
        <topology evidence="1 8">Multi-pass membrane protein</topology>
    </subcellularLocation>
</comment>
<dbReference type="PROSITE" id="PS52016">
    <property type="entry name" value="TONB_DEPENDENT_REC_3"/>
    <property type="match status" value="1"/>
</dbReference>
<accession>A0ABW5LNC0</accession>
<dbReference type="SUPFAM" id="SSF49464">
    <property type="entry name" value="Carboxypeptidase regulatory domain-like"/>
    <property type="match status" value="1"/>
</dbReference>
<dbReference type="SUPFAM" id="SSF56935">
    <property type="entry name" value="Porins"/>
    <property type="match status" value="1"/>
</dbReference>
<dbReference type="Pfam" id="PF07715">
    <property type="entry name" value="Plug"/>
    <property type="match status" value="1"/>
</dbReference>
<feature type="domain" description="TonB-dependent receptor-like beta-barrel" evidence="11">
    <location>
        <begin position="493"/>
        <end position="851"/>
    </location>
</feature>
<dbReference type="InterPro" id="IPR023996">
    <property type="entry name" value="TonB-dep_OMP_SusC/RagA"/>
</dbReference>
<dbReference type="InterPro" id="IPR008969">
    <property type="entry name" value="CarboxyPept-like_regulatory"/>
</dbReference>
<dbReference type="InterPro" id="IPR039426">
    <property type="entry name" value="TonB-dep_rcpt-like"/>
</dbReference>
<evidence type="ECO:0000256" key="9">
    <source>
        <dbReference type="RuleBase" id="RU003357"/>
    </source>
</evidence>
<feature type="signal peptide" evidence="10">
    <location>
        <begin position="1"/>
        <end position="22"/>
    </location>
</feature>
<keyword evidence="3 8" id="KW-1134">Transmembrane beta strand</keyword>
<feature type="domain" description="TonB-dependent receptor plug" evidence="12">
    <location>
        <begin position="118"/>
        <end position="223"/>
    </location>
</feature>
<protein>
    <submittedName>
        <fullName evidence="13">SusC/RagA family TonB-linked outer membrane protein</fullName>
    </submittedName>
</protein>
<keyword evidence="6 8" id="KW-0472">Membrane</keyword>
<comment type="similarity">
    <text evidence="8 9">Belongs to the TonB-dependent receptor family.</text>
</comment>
<dbReference type="NCBIfam" id="TIGR04056">
    <property type="entry name" value="OMP_RagA_SusC"/>
    <property type="match status" value="1"/>
</dbReference>
<keyword evidence="5 9" id="KW-0798">TonB box</keyword>
<evidence type="ECO:0000256" key="2">
    <source>
        <dbReference type="ARBA" id="ARBA00022448"/>
    </source>
</evidence>
<evidence type="ECO:0000256" key="5">
    <source>
        <dbReference type="ARBA" id="ARBA00023077"/>
    </source>
</evidence>
<proteinExistence type="inferred from homology"/>
<evidence type="ECO:0000256" key="10">
    <source>
        <dbReference type="SAM" id="SignalP"/>
    </source>
</evidence>
<dbReference type="InterPro" id="IPR037066">
    <property type="entry name" value="Plug_dom_sf"/>
</dbReference>
<dbReference type="Proteomes" id="UP001597508">
    <property type="component" value="Unassembled WGS sequence"/>
</dbReference>
<keyword evidence="14" id="KW-1185">Reference proteome</keyword>
<evidence type="ECO:0000256" key="4">
    <source>
        <dbReference type="ARBA" id="ARBA00022692"/>
    </source>
</evidence>
<evidence type="ECO:0000256" key="1">
    <source>
        <dbReference type="ARBA" id="ARBA00004571"/>
    </source>
</evidence>
<reference evidence="14" key="1">
    <citation type="journal article" date="2019" name="Int. J. Syst. Evol. Microbiol.">
        <title>The Global Catalogue of Microorganisms (GCM) 10K type strain sequencing project: providing services to taxonomists for standard genome sequencing and annotation.</title>
        <authorList>
            <consortium name="The Broad Institute Genomics Platform"/>
            <consortium name="The Broad Institute Genome Sequencing Center for Infectious Disease"/>
            <person name="Wu L."/>
            <person name="Ma J."/>
        </authorList>
    </citation>
    <scope>NUCLEOTIDE SEQUENCE [LARGE SCALE GENOMIC DNA]</scope>
    <source>
        <strain evidence="14">KCTC 52127</strain>
    </source>
</reference>
<dbReference type="InterPro" id="IPR036942">
    <property type="entry name" value="Beta-barrel_TonB_sf"/>
</dbReference>
<dbReference type="InterPro" id="IPR000531">
    <property type="entry name" value="Beta-barrel_TonB"/>
</dbReference>
<dbReference type="InterPro" id="IPR012910">
    <property type="entry name" value="Plug_dom"/>
</dbReference>
<keyword evidence="2 8" id="KW-0813">Transport</keyword>
<evidence type="ECO:0000256" key="3">
    <source>
        <dbReference type="ARBA" id="ARBA00022452"/>
    </source>
</evidence>
<sequence>MKTKFNGILTLLLALVVQVSFAQEKTVSGTVSDADGTLPGVSVLIKGTTTGTETDFDGKYSIKTKVGDVLVFSYLGYTSVERTVGSSNTINVVLKAGEVLDEIIVTAAYDIKRAKPTVNSSVTTLSAETIEGRPNASIVQTLQGQAAGVNITTGSGQPGANSQIIVRGIGTINGDAEPLFIIDGVPVDGDNFRSLNPNNIASVNVLKDAGATAIYGNRGANGVIIITTKGGKFNSKLQVEYNYLNSYSTLQDVNFDLLGSRQQLLLERTYGNGRGASLTDAEIDALANAVDTDWRDVFFRTAVTHSHNLRLSAGSETTATNVSLGFFEQEGILQDSDLKRFNLDMKINGTNQNKKFNYGVTTSLNYSKSNEPNSIGSGAINRNYVLGAFMSVPYISPDEYTNGAALLSPLLFSNTPLFLLDRLATYTRFEEEVKVIMALNASYEIFNGVRVSSRFGMDYIEEILTRAEGPTSFNALLFAATGDNTPGFQAQQSNRFASFNLLNSINYSTVIDDKHTLDAGVYMEVIKTHGRSFGFFARGLDPRTFFPGDGSGFVFDNAANDFYVGTENANISETGLLSYFANVDYDYDKRFGFTGTLRRDASYKFRTSNRWGTFYSVAGRWNIDKEDFMEDSPFGLLKLRASWGETGNQSAGGANTVLDLYNTGGGYGGSNALIVGSVANPDFKWETTEQINVGVDFEIWDRKLTGTIDWYRKNTTGLFVPLPTPSYFGVTSISANSDGNLVNRGFDVALNYTPINTEDLRVRLNFTGNYNISERYGANITGVEEGGPLGQYFSIPYVGVNPANGNLLFLDINDNLTETPGDADRRFTGKSAQPDANGSFGFEIDYKNFFLTTQFNYTLGVDRFDFDYSDAVDPTAIGQFRHSGDLLRAWTPTNRVTDIPALRATNLGGPQGTRFLFSSDYIRLRFVQLGYNFPKDVLDKFKLNKLRMFFNAENIVTFTGWRGYDAEGFASTSRGYPTPKTVSFGLEIGL</sequence>
<organism evidence="13 14">
    <name type="scientific">Pseudotenacibaculum haliotis</name>
    <dbReference type="NCBI Taxonomy" id="1862138"/>
    <lineage>
        <taxon>Bacteria</taxon>
        <taxon>Pseudomonadati</taxon>
        <taxon>Bacteroidota</taxon>
        <taxon>Flavobacteriia</taxon>
        <taxon>Flavobacteriales</taxon>
        <taxon>Flavobacteriaceae</taxon>
        <taxon>Pseudotenacibaculum</taxon>
    </lineage>
</organism>
<keyword evidence="10" id="KW-0732">Signal</keyword>
<evidence type="ECO:0000256" key="6">
    <source>
        <dbReference type="ARBA" id="ARBA00023136"/>
    </source>
</evidence>
<name>A0ABW5LNC0_9FLAO</name>
<dbReference type="RefSeq" id="WP_379665030.1">
    <property type="nucleotide sequence ID" value="NZ_JBHULH010000001.1"/>
</dbReference>
<dbReference type="Pfam" id="PF13715">
    <property type="entry name" value="CarbopepD_reg_2"/>
    <property type="match status" value="1"/>
</dbReference>